<dbReference type="OrthoDB" id="1273374at2"/>
<keyword evidence="1" id="KW-0175">Coiled coil</keyword>
<evidence type="ECO:0000313" key="4">
    <source>
        <dbReference type="Proteomes" id="UP000321863"/>
    </source>
</evidence>
<keyword evidence="2" id="KW-0812">Transmembrane</keyword>
<dbReference type="Proteomes" id="UP000321863">
    <property type="component" value="Unassembled WGS sequence"/>
</dbReference>
<protein>
    <recommendedName>
        <fullName evidence="5">Lipopolysaccharide assembly protein A domain-containing protein</fullName>
    </recommendedName>
</protein>
<dbReference type="EMBL" id="BJYJ01000005">
    <property type="protein sequence ID" value="GEN75773.1"/>
    <property type="molecule type" value="Genomic_DNA"/>
</dbReference>
<proteinExistence type="predicted"/>
<dbReference type="RefSeq" id="WP_146940716.1">
    <property type="nucleotide sequence ID" value="NZ_BJYJ01000005.1"/>
</dbReference>
<evidence type="ECO:0000256" key="2">
    <source>
        <dbReference type="SAM" id="Phobius"/>
    </source>
</evidence>
<evidence type="ECO:0008006" key="5">
    <source>
        <dbReference type="Google" id="ProtNLM"/>
    </source>
</evidence>
<keyword evidence="2" id="KW-1133">Transmembrane helix</keyword>
<feature type="transmembrane region" description="Helical" evidence="2">
    <location>
        <begin position="33"/>
        <end position="57"/>
    </location>
</feature>
<evidence type="ECO:0000313" key="3">
    <source>
        <dbReference type="EMBL" id="GEN75773.1"/>
    </source>
</evidence>
<comment type="caution">
    <text evidence="3">The sequence shown here is derived from an EMBL/GenBank/DDBJ whole genome shotgun (WGS) entry which is preliminary data.</text>
</comment>
<evidence type="ECO:0000256" key="1">
    <source>
        <dbReference type="SAM" id="Coils"/>
    </source>
</evidence>
<organism evidence="3 4">
    <name type="scientific">Chryseobacterium hagamense</name>
    <dbReference type="NCBI Taxonomy" id="395935"/>
    <lineage>
        <taxon>Bacteria</taxon>
        <taxon>Pseudomonadati</taxon>
        <taxon>Bacteroidota</taxon>
        <taxon>Flavobacteriia</taxon>
        <taxon>Flavobacteriales</taxon>
        <taxon>Weeksellaceae</taxon>
        <taxon>Chryseobacterium group</taxon>
        <taxon>Chryseobacterium</taxon>
    </lineage>
</organism>
<reference evidence="3 4" key="1">
    <citation type="submission" date="2019-07" db="EMBL/GenBank/DDBJ databases">
        <title>Whole genome shotgun sequence of Chryseobacterium hagamense NBRC 105253.</title>
        <authorList>
            <person name="Hosoyama A."/>
            <person name="Uohara A."/>
            <person name="Ohji S."/>
            <person name="Ichikawa N."/>
        </authorList>
    </citation>
    <scope>NUCLEOTIDE SEQUENCE [LARGE SCALE GENOMIC DNA]</scope>
    <source>
        <strain evidence="3 4">NBRC 105253</strain>
    </source>
</reference>
<keyword evidence="2" id="KW-0472">Membrane</keyword>
<keyword evidence="4" id="KW-1185">Reference proteome</keyword>
<accession>A0A511YKR5</accession>
<sequence>MKNLTIIGLVLLAVSILLFYLTANNFTVNDLGMPHIMGILGGIGIGLIIGGMVGYVSKGSAIKAEQRRKEYLQLQKEKEELEKQAAEIARRESELRQQKTYTNQNPQI</sequence>
<feature type="coiled-coil region" evidence="1">
    <location>
        <begin position="62"/>
        <end position="98"/>
    </location>
</feature>
<name>A0A511YKR5_9FLAO</name>
<dbReference type="AlphaFoldDB" id="A0A511YKR5"/>
<gene>
    <name evidence="3" type="ORF">CHA01nite_15130</name>
</gene>